<dbReference type="SUPFAM" id="SSF50978">
    <property type="entry name" value="WD40 repeat-like"/>
    <property type="match status" value="1"/>
</dbReference>
<dbReference type="Gene3D" id="2.130.10.10">
    <property type="entry name" value="YVTN repeat-like/Quinoprotein amine dehydrogenase"/>
    <property type="match status" value="1"/>
</dbReference>
<name>A0A3D8IJU2_9HELI</name>
<evidence type="ECO:0000313" key="1">
    <source>
        <dbReference type="EMBL" id="RDU64934.1"/>
    </source>
</evidence>
<dbReference type="RefSeq" id="WP_115543341.1">
    <property type="nucleotide sequence ID" value="NZ_NXLQ01000016.1"/>
</dbReference>
<accession>A0A3D8IJU2</accession>
<dbReference type="InterPro" id="IPR015943">
    <property type="entry name" value="WD40/YVTN_repeat-like_dom_sf"/>
</dbReference>
<proteinExistence type="predicted"/>
<organism evidence="1 2">
    <name type="scientific">Helicobacter didelphidarum</name>
    <dbReference type="NCBI Taxonomy" id="2040648"/>
    <lineage>
        <taxon>Bacteria</taxon>
        <taxon>Pseudomonadati</taxon>
        <taxon>Campylobacterota</taxon>
        <taxon>Epsilonproteobacteria</taxon>
        <taxon>Campylobacterales</taxon>
        <taxon>Helicobacteraceae</taxon>
        <taxon>Helicobacter</taxon>
    </lineage>
</organism>
<sequence>MNIQYNKLFPIVAFITFFLGLNVGCDAQKNFKPEIIKGKISFNGKLNKKIIMTNRETAKLKDNSIIMYAKPRQEGENFTLNNTQSLLIPNILEDKENLLFHDSTQWIIANGCKSIRIIPLQKESANTQDSKTKDSQSNSIKLDRASVQEIDMQGCVVAASIKDFLIAGVLGDNTIFLYDLMKQDFIFREKGEAIYAISSFVANPVMMDTLAIFPTLDGRLHIVDMQQFKSVKNIIVNTDKFLNNIIYLRVEKDELVAATQKRLYILMRGESYNKDIEIRDIYFDGQYIYILSLNGFVYQFDKTLQTIHSIKLPYANLNGILIKNNHLYTFENSGGYFIDLNLSDFQYDVYQLQFGTDRWFSKESTIFYTPNILYINKRILDINRDYKVKIREKKQQKSK</sequence>
<dbReference type="OrthoDB" id="5328932at2"/>
<reference evidence="1 2" key="1">
    <citation type="submission" date="2018-04" db="EMBL/GenBank/DDBJ databases">
        <title>Novel Campyloabacter and Helicobacter Species and Strains.</title>
        <authorList>
            <person name="Mannion A.J."/>
            <person name="Shen Z."/>
            <person name="Fox J.G."/>
        </authorList>
    </citation>
    <scope>NUCLEOTIDE SEQUENCE [LARGE SCALE GENOMIC DNA]</scope>
    <source>
        <strain evidence="1 2">MIT 17-337</strain>
    </source>
</reference>
<comment type="caution">
    <text evidence="1">The sequence shown here is derived from an EMBL/GenBank/DDBJ whole genome shotgun (WGS) entry which is preliminary data.</text>
</comment>
<dbReference type="EMBL" id="NXLQ01000016">
    <property type="protein sequence ID" value="RDU64934.1"/>
    <property type="molecule type" value="Genomic_DNA"/>
</dbReference>
<gene>
    <name evidence="1" type="ORF">CQA53_07200</name>
</gene>
<dbReference type="AlphaFoldDB" id="A0A3D8IJU2"/>
<dbReference type="InterPro" id="IPR036322">
    <property type="entry name" value="WD40_repeat_dom_sf"/>
</dbReference>
<protein>
    <submittedName>
        <fullName evidence="1">Plasminogen-binding protein pgbB</fullName>
    </submittedName>
</protein>
<keyword evidence="2" id="KW-1185">Reference proteome</keyword>
<evidence type="ECO:0000313" key="2">
    <source>
        <dbReference type="Proteomes" id="UP000256379"/>
    </source>
</evidence>
<dbReference type="Proteomes" id="UP000256379">
    <property type="component" value="Unassembled WGS sequence"/>
</dbReference>